<feature type="active site" description="Proton acceptor" evidence="12 13">
    <location>
        <position position="340"/>
    </location>
</feature>
<evidence type="ECO:0000313" key="18">
    <source>
        <dbReference type="EMBL" id="KRL85002.1"/>
    </source>
</evidence>
<dbReference type="GO" id="GO:0009986">
    <property type="term" value="C:cell surface"/>
    <property type="evidence" value="ECO:0007669"/>
    <property type="project" value="UniProtKB-SubCell"/>
</dbReference>
<dbReference type="SUPFAM" id="SSF54826">
    <property type="entry name" value="Enolase N-terminal domain-like"/>
    <property type="match status" value="1"/>
</dbReference>
<evidence type="ECO:0000313" key="19">
    <source>
        <dbReference type="Proteomes" id="UP000051048"/>
    </source>
</evidence>
<comment type="subcellular location">
    <subcellularLocation>
        <location evidence="12">Cytoplasm</location>
    </subcellularLocation>
    <subcellularLocation>
        <location evidence="12">Secreted</location>
    </subcellularLocation>
    <subcellularLocation>
        <location evidence="12">Cell surface</location>
    </subcellularLocation>
    <text evidence="12">Fractions of enolase are present in both the cytoplasm and on the cell surface.</text>
</comment>
<evidence type="ECO:0000259" key="17">
    <source>
        <dbReference type="SMART" id="SM01193"/>
    </source>
</evidence>
<name>A0A0R1U0U3_9LACO</name>
<feature type="binding site" evidence="14">
    <location>
        <position position="315"/>
    </location>
    <ligand>
        <name>substrate</name>
    </ligand>
</feature>
<comment type="pathway">
    <text evidence="1 12">Carbohydrate degradation; glycolysis; pyruvate from D-glyceraldehyde 3-phosphate: step 4/5.</text>
</comment>
<comment type="similarity">
    <text evidence="2 12">Belongs to the enolase family.</text>
</comment>
<evidence type="ECO:0000256" key="5">
    <source>
        <dbReference type="ARBA" id="ARBA00022490"/>
    </source>
</evidence>
<evidence type="ECO:0000256" key="4">
    <source>
        <dbReference type="ARBA" id="ARBA00017068"/>
    </source>
</evidence>
<dbReference type="SMART" id="SM01192">
    <property type="entry name" value="Enolase_C"/>
    <property type="match status" value="1"/>
</dbReference>
<feature type="domain" description="Enolase N-terminal" evidence="17">
    <location>
        <begin position="4"/>
        <end position="134"/>
    </location>
</feature>
<feature type="binding site" evidence="12 15">
    <location>
        <position position="288"/>
    </location>
    <ligand>
        <name>Mg(2+)</name>
        <dbReference type="ChEBI" id="CHEBI:18420"/>
    </ligand>
</feature>
<dbReference type="GO" id="GO:0000287">
    <property type="term" value="F:magnesium ion binding"/>
    <property type="evidence" value="ECO:0007669"/>
    <property type="project" value="UniProtKB-UniRule"/>
</dbReference>
<dbReference type="InterPro" id="IPR000941">
    <property type="entry name" value="Enolase"/>
</dbReference>
<sequence length="441" mass="47892">MSAITEIYAREVLDSRGNPTVEAEVYTEAGAFGRGIVPSGASTGEHEAVELRDGDKSRYQGKGVLKAVANVNNVIAKEIVGFEVTDQVAIDKAMIALDGTPNKGKLGANAILAVSIAVARAAADELEMPLYNYLGGFNAHVLPTPMMNVINGGAHSDNKVDFQEFMIMPVGAKTVAEAIRMGSETFHNLKSLLGKAGKVTSVGDEGGFAPDFANNEEPLQYLVQAIEAAGYKPGKDIAIAVDVASSELWDDNTKTYTLRWSTKEEFTTEQFIDYLEGLTNKYPIISIEDPIDENNWDDWKTVTDRLGKKVQLVGDDFFVTNTQFLAKGIKMGAANSILIKVNQIGTLTESMEAIEMAKEAGYTAVVSHRSGETEDTTIADLVVATNAGQIKTGSMSRTDRLAKYNQLMRIEDQLTENVAEYKGIQSFYNISEDAREAIENK</sequence>
<comment type="function">
    <text evidence="12">Catalyzes the reversible conversion of 2-phosphoglycerate (2-PG) into phosphoenolpyruvate (PEP). It is essential for the degradation of carbohydrates via glycolysis.</text>
</comment>
<dbReference type="InterPro" id="IPR036849">
    <property type="entry name" value="Enolase-like_C_sf"/>
</dbReference>
<dbReference type="UniPathway" id="UPA00109">
    <property type="reaction ID" value="UER00187"/>
</dbReference>
<feature type="binding site" evidence="14">
    <location>
        <position position="288"/>
    </location>
    <ligand>
        <name>substrate</name>
    </ligand>
</feature>
<dbReference type="PANTHER" id="PTHR11902:SF1">
    <property type="entry name" value="ENOLASE"/>
    <property type="match status" value="1"/>
</dbReference>
<dbReference type="NCBIfam" id="TIGR01060">
    <property type="entry name" value="eno"/>
    <property type="match status" value="1"/>
</dbReference>
<comment type="catalytic activity">
    <reaction evidence="11">
        <text>(2R)-2-phosphoglycerate = phosphoenolpyruvate + H2O</text>
        <dbReference type="Rhea" id="RHEA:10164"/>
        <dbReference type="ChEBI" id="CHEBI:15377"/>
        <dbReference type="ChEBI" id="CHEBI:58289"/>
        <dbReference type="ChEBI" id="CHEBI:58702"/>
        <dbReference type="EC" id="4.2.1.11"/>
    </reaction>
    <physiologicalReaction direction="left-to-right" evidence="11">
        <dbReference type="Rhea" id="RHEA:10165"/>
    </physiologicalReaction>
</comment>
<keyword evidence="9 12" id="KW-0324">Glycolysis</keyword>
<dbReference type="InterPro" id="IPR020809">
    <property type="entry name" value="Enolase_CS"/>
</dbReference>
<dbReference type="HAMAP" id="MF_00318">
    <property type="entry name" value="Enolase"/>
    <property type="match status" value="1"/>
</dbReference>
<dbReference type="PIRSF" id="PIRSF001400">
    <property type="entry name" value="Enolase"/>
    <property type="match status" value="1"/>
</dbReference>
<keyword evidence="6 12" id="KW-0964">Secreted</keyword>
<dbReference type="GO" id="GO:0006096">
    <property type="term" value="P:glycolytic process"/>
    <property type="evidence" value="ECO:0007669"/>
    <property type="project" value="UniProtKB-UniRule"/>
</dbReference>
<dbReference type="SFLD" id="SFLDF00002">
    <property type="entry name" value="enolase"/>
    <property type="match status" value="1"/>
</dbReference>
<dbReference type="InterPro" id="IPR020810">
    <property type="entry name" value="Enolase_C"/>
</dbReference>
<dbReference type="Proteomes" id="UP000051048">
    <property type="component" value="Unassembled WGS sequence"/>
</dbReference>
<dbReference type="Pfam" id="PF00113">
    <property type="entry name" value="Enolase_C"/>
    <property type="match status" value="1"/>
</dbReference>
<evidence type="ECO:0000256" key="15">
    <source>
        <dbReference type="PIRSR" id="PIRSR001400-3"/>
    </source>
</evidence>
<dbReference type="OrthoDB" id="9804716at2"/>
<evidence type="ECO:0000256" key="3">
    <source>
        <dbReference type="ARBA" id="ARBA00012058"/>
    </source>
</evidence>
<keyword evidence="7 12" id="KW-0479">Metal-binding</keyword>
<dbReference type="FunFam" id="3.30.390.10:FF:000001">
    <property type="entry name" value="Enolase"/>
    <property type="match status" value="1"/>
</dbReference>
<dbReference type="PROSITE" id="PS00164">
    <property type="entry name" value="ENOLASE"/>
    <property type="match status" value="1"/>
</dbReference>
<evidence type="ECO:0000256" key="9">
    <source>
        <dbReference type="ARBA" id="ARBA00023152"/>
    </source>
</evidence>
<feature type="binding site" evidence="12">
    <location>
        <position position="369"/>
    </location>
    <ligand>
        <name>(2R)-2-phosphoglycerate</name>
        <dbReference type="ChEBI" id="CHEBI:58289"/>
    </ligand>
</feature>
<dbReference type="GO" id="GO:0000015">
    <property type="term" value="C:phosphopyruvate hydratase complex"/>
    <property type="evidence" value="ECO:0007669"/>
    <property type="project" value="InterPro"/>
</dbReference>
<feature type="binding site" evidence="14">
    <location>
        <begin position="367"/>
        <end position="370"/>
    </location>
    <ligand>
        <name>substrate</name>
    </ligand>
</feature>
<dbReference type="AlphaFoldDB" id="A0A0R1U0U3"/>
<feature type="binding site" evidence="14">
    <location>
        <position position="164"/>
    </location>
    <ligand>
        <name>substrate</name>
    </ligand>
</feature>
<accession>A0A0R1U0U3</accession>
<dbReference type="RefSeq" id="WP_023859133.1">
    <property type="nucleotide sequence ID" value="NZ_AZFH01000003.1"/>
</dbReference>
<gene>
    <name evidence="12" type="primary">eno</name>
    <name evidence="18" type="ORF">FC36_GL001658</name>
</gene>
<feature type="binding site" evidence="14">
    <location>
        <position position="391"/>
    </location>
    <ligand>
        <name>substrate</name>
    </ligand>
</feature>
<keyword evidence="8 12" id="KW-0460">Magnesium</keyword>
<dbReference type="Gene3D" id="3.20.20.120">
    <property type="entry name" value="Enolase-like C-terminal domain"/>
    <property type="match status" value="1"/>
</dbReference>
<dbReference type="SUPFAM" id="SSF51604">
    <property type="entry name" value="Enolase C-terminal domain-like"/>
    <property type="match status" value="1"/>
</dbReference>
<dbReference type="GO" id="GO:0005576">
    <property type="term" value="C:extracellular region"/>
    <property type="evidence" value="ECO:0007669"/>
    <property type="project" value="UniProtKB-SubCell"/>
</dbReference>
<dbReference type="GO" id="GO:0004634">
    <property type="term" value="F:phosphopyruvate hydratase activity"/>
    <property type="evidence" value="ECO:0007669"/>
    <property type="project" value="UniProtKB-UniRule"/>
</dbReference>
<keyword evidence="10 12" id="KW-0456">Lyase</keyword>
<dbReference type="SFLD" id="SFLDG00178">
    <property type="entry name" value="enolase"/>
    <property type="match status" value="1"/>
</dbReference>
<evidence type="ECO:0000256" key="10">
    <source>
        <dbReference type="ARBA" id="ARBA00023239"/>
    </source>
</evidence>
<evidence type="ECO:0000256" key="6">
    <source>
        <dbReference type="ARBA" id="ARBA00022525"/>
    </source>
</evidence>
<dbReference type="PRINTS" id="PR00148">
    <property type="entry name" value="ENOLASE"/>
</dbReference>
<comment type="cofactor">
    <cofactor evidence="15">
        <name>Mg(2+)</name>
        <dbReference type="ChEBI" id="CHEBI:18420"/>
    </cofactor>
    <text evidence="15">Mg(2+) is required for catalysis and for stabilizing the dimer.</text>
</comment>
<evidence type="ECO:0000256" key="7">
    <source>
        <dbReference type="ARBA" id="ARBA00022723"/>
    </source>
</evidence>
<feature type="binding site" evidence="12 15">
    <location>
        <position position="315"/>
    </location>
    <ligand>
        <name>Mg(2+)</name>
        <dbReference type="ChEBI" id="CHEBI:18420"/>
    </ligand>
</feature>
<dbReference type="InterPro" id="IPR029017">
    <property type="entry name" value="Enolase-like_N"/>
</dbReference>
<protein>
    <recommendedName>
        <fullName evidence="4 12">Enolase</fullName>
        <ecNumber evidence="3 12">4.2.1.11</ecNumber>
    </recommendedName>
    <alternativeName>
        <fullName evidence="12">2-phospho-D-glycerate hydro-lyase</fullName>
    </alternativeName>
    <alternativeName>
        <fullName evidence="12">2-phosphoglycerate dehydratase</fullName>
    </alternativeName>
</protein>
<feature type="binding site" evidence="14">
    <location>
        <position position="155"/>
    </location>
    <ligand>
        <name>substrate</name>
    </ligand>
</feature>
<evidence type="ECO:0000259" key="16">
    <source>
        <dbReference type="SMART" id="SM01192"/>
    </source>
</evidence>
<dbReference type="Pfam" id="PF03952">
    <property type="entry name" value="Enolase_N"/>
    <property type="match status" value="1"/>
</dbReference>
<evidence type="ECO:0000256" key="2">
    <source>
        <dbReference type="ARBA" id="ARBA00009604"/>
    </source>
</evidence>
<feature type="binding site" evidence="12">
    <location>
        <position position="340"/>
    </location>
    <ligand>
        <name>(2R)-2-phosphoglycerate</name>
        <dbReference type="ChEBI" id="CHEBI:58289"/>
    </ligand>
</feature>
<reference evidence="18 19" key="1">
    <citation type="journal article" date="2015" name="Genome Announc.">
        <title>Expanding the biotechnology potential of lactobacilli through comparative genomics of 213 strains and associated genera.</title>
        <authorList>
            <person name="Sun Z."/>
            <person name="Harris H.M."/>
            <person name="McCann A."/>
            <person name="Guo C."/>
            <person name="Argimon S."/>
            <person name="Zhang W."/>
            <person name="Yang X."/>
            <person name="Jeffery I.B."/>
            <person name="Cooney J.C."/>
            <person name="Kagawa T.F."/>
            <person name="Liu W."/>
            <person name="Song Y."/>
            <person name="Salvetti E."/>
            <person name="Wrobel A."/>
            <person name="Rasinkangas P."/>
            <person name="Parkhill J."/>
            <person name="Rea M.C."/>
            <person name="O'Sullivan O."/>
            <person name="Ritari J."/>
            <person name="Douillard F.P."/>
            <person name="Paul Ross R."/>
            <person name="Yang R."/>
            <person name="Briner A.E."/>
            <person name="Felis G.E."/>
            <person name="de Vos W.M."/>
            <person name="Barrangou R."/>
            <person name="Klaenhammer T.R."/>
            <person name="Caufield P.W."/>
            <person name="Cui Y."/>
            <person name="Zhang H."/>
            <person name="O'Toole P.W."/>
        </authorList>
    </citation>
    <scope>NUCLEOTIDE SEQUENCE [LARGE SCALE GENOMIC DNA]</scope>
    <source>
        <strain evidence="18 19">DSM 15833</strain>
    </source>
</reference>
<dbReference type="PATRIC" id="fig|1423740.3.peg.1792"/>
<feature type="binding site" evidence="12">
    <location>
        <position position="163"/>
    </location>
    <ligand>
        <name>(2R)-2-phosphoglycerate</name>
        <dbReference type="ChEBI" id="CHEBI:58289"/>
    </ligand>
</feature>
<feature type="binding site" evidence="12">
    <location>
        <position position="370"/>
    </location>
    <ligand>
        <name>(2R)-2-phosphoglycerate</name>
        <dbReference type="ChEBI" id="CHEBI:58289"/>
    </ligand>
</feature>
<evidence type="ECO:0000256" key="1">
    <source>
        <dbReference type="ARBA" id="ARBA00005031"/>
    </source>
</evidence>
<feature type="active site" description="Proton donor" evidence="12 13">
    <location>
        <position position="205"/>
    </location>
</feature>
<dbReference type="EMBL" id="AZFH01000003">
    <property type="protein sequence ID" value="KRL85002.1"/>
    <property type="molecule type" value="Genomic_DNA"/>
</dbReference>
<dbReference type="FunFam" id="3.20.20.120:FF:000001">
    <property type="entry name" value="Enolase"/>
    <property type="match status" value="1"/>
</dbReference>
<dbReference type="SMART" id="SM01193">
    <property type="entry name" value="Enolase_N"/>
    <property type="match status" value="1"/>
</dbReference>
<evidence type="ECO:0000256" key="13">
    <source>
        <dbReference type="PIRSR" id="PIRSR001400-1"/>
    </source>
</evidence>
<organism evidence="18 19">
    <name type="scientific">Ligilactobacillus equi DSM 15833 = JCM 10991</name>
    <dbReference type="NCBI Taxonomy" id="1423740"/>
    <lineage>
        <taxon>Bacteria</taxon>
        <taxon>Bacillati</taxon>
        <taxon>Bacillota</taxon>
        <taxon>Bacilli</taxon>
        <taxon>Lactobacillales</taxon>
        <taxon>Lactobacillaceae</taxon>
        <taxon>Ligilactobacillus</taxon>
    </lineage>
</organism>
<dbReference type="Gene3D" id="3.30.390.10">
    <property type="entry name" value="Enolase-like, N-terminal domain"/>
    <property type="match status" value="1"/>
</dbReference>
<dbReference type="InterPro" id="IPR020811">
    <property type="entry name" value="Enolase_N"/>
</dbReference>
<proteinExistence type="inferred from homology"/>
<dbReference type="PANTHER" id="PTHR11902">
    <property type="entry name" value="ENOLASE"/>
    <property type="match status" value="1"/>
</dbReference>
<feature type="binding site" evidence="12 15">
    <location>
        <position position="242"/>
    </location>
    <ligand>
        <name>Mg(2+)</name>
        <dbReference type="ChEBI" id="CHEBI:18420"/>
    </ligand>
</feature>
<keyword evidence="5 12" id="KW-0963">Cytoplasm</keyword>
<evidence type="ECO:0000256" key="11">
    <source>
        <dbReference type="ARBA" id="ARBA00048951"/>
    </source>
</evidence>
<comment type="cofactor">
    <cofactor evidence="12">
        <name>Mg(2+)</name>
        <dbReference type="ChEBI" id="CHEBI:18420"/>
    </cofactor>
    <text evidence="12">Binds a second Mg(2+) ion via substrate during catalysis.</text>
</comment>
<dbReference type="CDD" id="cd03313">
    <property type="entry name" value="enolase"/>
    <property type="match status" value="1"/>
</dbReference>
<comment type="caution">
    <text evidence="18">The sequence shown here is derived from an EMBL/GenBank/DDBJ whole genome shotgun (WGS) entry which is preliminary data.</text>
</comment>
<dbReference type="STRING" id="1423740.FC36_GL001658"/>
<feature type="binding site" evidence="12">
    <location>
        <position position="391"/>
    </location>
    <ligand>
        <name>(2R)-2-phosphoglycerate</name>
        <dbReference type="ChEBI" id="CHEBI:58289"/>
    </ligand>
</feature>
<feature type="domain" description="Enolase C-terminal TIM barrel" evidence="16">
    <location>
        <begin position="139"/>
        <end position="429"/>
    </location>
</feature>
<dbReference type="SFLD" id="SFLDS00001">
    <property type="entry name" value="Enolase"/>
    <property type="match status" value="1"/>
</dbReference>
<dbReference type="EC" id="4.2.1.11" evidence="3 12"/>
<evidence type="ECO:0000256" key="8">
    <source>
        <dbReference type="ARBA" id="ARBA00022842"/>
    </source>
</evidence>
<evidence type="ECO:0000256" key="12">
    <source>
        <dbReference type="HAMAP-Rule" id="MF_00318"/>
    </source>
</evidence>
<evidence type="ECO:0000256" key="14">
    <source>
        <dbReference type="PIRSR" id="PIRSR001400-2"/>
    </source>
</evidence>